<dbReference type="PANTHER" id="PTHR28161">
    <property type="entry name" value="ATP SYNTHASE SUBUNIT F, MITOCHONDRIAL"/>
    <property type="match status" value="1"/>
</dbReference>
<keyword evidence="1" id="KW-1133">Transmembrane helix</keyword>
<dbReference type="AlphaFoldDB" id="A0AAI8YPK3"/>
<reference evidence="2" key="1">
    <citation type="submission" date="2023-10" db="EMBL/GenBank/DDBJ databases">
        <authorList>
            <person name="Hackl T."/>
        </authorList>
    </citation>
    <scope>NUCLEOTIDE SEQUENCE</scope>
</reference>
<gene>
    <name evidence="2" type="ORF">KHLLAP_LOCUS12714</name>
</gene>
<evidence type="ECO:0000256" key="1">
    <source>
        <dbReference type="SAM" id="Phobius"/>
    </source>
</evidence>
<evidence type="ECO:0000313" key="3">
    <source>
        <dbReference type="Proteomes" id="UP001295740"/>
    </source>
</evidence>
<keyword evidence="1" id="KW-0472">Membrane</keyword>
<dbReference type="PANTHER" id="PTHR28161:SF1">
    <property type="entry name" value="ATP SYNTHASE SUBUNIT F, MITOCHONDRIAL"/>
    <property type="match status" value="1"/>
</dbReference>
<sequence length="101" mass="11139">MSFVARRGLSTLIPPKVASPSAIGAAPDAVRMKRVVNFYEKLPRGPAPEIKATGLLGRYQAKHFGKNATNKPIIHAIGLLLVVGYPLTYYFHLRHHKNNAH</sequence>
<organism evidence="2 3">
    <name type="scientific">Anthostomella pinea</name>
    <dbReference type="NCBI Taxonomy" id="933095"/>
    <lineage>
        <taxon>Eukaryota</taxon>
        <taxon>Fungi</taxon>
        <taxon>Dikarya</taxon>
        <taxon>Ascomycota</taxon>
        <taxon>Pezizomycotina</taxon>
        <taxon>Sordariomycetes</taxon>
        <taxon>Xylariomycetidae</taxon>
        <taxon>Xylariales</taxon>
        <taxon>Xylariaceae</taxon>
        <taxon>Anthostomella</taxon>
    </lineage>
</organism>
<accession>A0AAI8YPK3</accession>
<keyword evidence="1" id="KW-0812">Transmembrane</keyword>
<protein>
    <submittedName>
        <fullName evidence="2">Uu.00g052610.m01.CDS01</fullName>
    </submittedName>
</protein>
<comment type="caution">
    <text evidence="2">The sequence shown here is derived from an EMBL/GenBank/DDBJ whole genome shotgun (WGS) entry which is preliminary data.</text>
</comment>
<dbReference type="GO" id="GO:0046933">
    <property type="term" value="F:proton-transporting ATP synthase activity, rotational mechanism"/>
    <property type="evidence" value="ECO:0007669"/>
    <property type="project" value="TreeGrafter"/>
</dbReference>
<dbReference type="Proteomes" id="UP001295740">
    <property type="component" value="Unassembled WGS sequence"/>
</dbReference>
<dbReference type="Pfam" id="PF10791">
    <property type="entry name" value="F1F0-ATPsyn_F"/>
    <property type="match status" value="1"/>
</dbReference>
<keyword evidence="3" id="KW-1185">Reference proteome</keyword>
<feature type="transmembrane region" description="Helical" evidence="1">
    <location>
        <begin position="73"/>
        <end position="91"/>
    </location>
</feature>
<name>A0AAI8YPK3_9PEZI</name>
<evidence type="ECO:0000313" key="2">
    <source>
        <dbReference type="EMBL" id="CAJ2512246.1"/>
    </source>
</evidence>
<proteinExistence type="predicted"/>
<dbReference type="InterPro" id="IPR019727">
    <property type="entry name" value="ATP_synth_F0_fsu_mt_fun"/>
</dbReference>
<dbReference type="EMBL" id="CAUWAG010000019">
    <property type="protein sequence ID" value="CAJ2512246.1"/>
    <property type="molecule type" value="Genomic_DNA"/>
</dbReference>